<gene>
    <name evidence="2" type="ORF">ACFOWS_18970</name>
</gene>
<name>A0ABV8PSV2_9FLAO</name>
<feature type="chain" id="PRO_5046084880" description="Right handed beta helix region" evidence="1">
    <location>
        <begin position="24"/>
        <end position="486"/>
    </location>
</feature>
<accession>A0ABV8PSV2</accession>
<dbReference type="SUPFAM" id="SSF51126">
    <property type="entry name" value="Pectin lyase-like"/>
    <property type="match status" value="1"/>
</dbReference>
<keyword evidence="3" id="KW-1185">Reference proteome</keyword>
<protein>
    <recommendedName>
        <fullName evidence="4">Right handed beta helix region</fullName>
    </recommendedName>
</protein>
<dbReference type="Proteomes" id="UP001595841">
    <property type="component" value="Unassembled WGS sequence"/>
</dbReference>
<sequence length="486" mass="54235">MSKTYSRTLVLTFILFSFLKSYSQGSGFTDAADYGFSPDATGIENVKSLQAALDQGGNIIVGQPGTYKVAGTSYIGSNTSIEFAKGVILQKVNEEGAFSHVLLNKGALTRTWDEHIAVKGLHIQVNGIVKRYDKIFGLRGQLAFFYVKDLRIEGFRCYDIEGVQFSIHVCTFEDLLIDDTILVGDKDGIHLGRGNRFRISNATFKTLDDALALNAHDYATSNPEVGWIENGVIENCHDLSLEGQPLVGYFCRILAGGWIDWEEGLELQNADAVVTGGRIYRVDGIGPDGKPLKKTWVTKTRPTHKEGTVELDGIKWVMMQDDVQYTAGVRNVVFRDIFLEKPRQTFSIHFDNSSWSRSYYPGAEIPEQKQLLFDNVRVLHDGDKPFIKVNTPVDVFTVTNSSLRNTGILFHGKEGYVPDYGRTQVNFYGNILNKEGEMVLIENRIPGKEIVLKTANNIEISEDFKAVIDKGEGKFKIESDLTGLKK</sequence>
<comment type="caution">
    <text evidence="2">The sequence shown here is derived from an EMBL/GenBank/DDBJ whole genome shotgun (WGS) entry which is preliminary data.</text>
</comment>
<evidence type="ECO:0000313" key="2">
    <source>
        <dbReference type="EMBL" id="MFC4222238.1"/>
    </source>
</evidence>
<evidence type="ECO:0000313" key="3">
    <source>
        <dbReference type="Proteomes" id="UP001595841"/>
    </source>
</evidence>
<feature type="signal peptide" evidence="1">
    <location>
        <begin position="1"/>
        <end position="23"/>
    </location>
</feature>
<proteinExistence type="predicted"/>
<dbReference type="RefSeq" id="WP_379768142.1">
    <property type="nucleotide sequence ID" value="NZ_JBHSCL010000015.1"/>
</dbReference>
<organism evidence="2 3">
    <name type="scientific">Flagellimonas marina</name>
    <dbReference type="NCBI Taxonomy" id="1775168"/>
    <lineage>
        <taxon>Bacteria</taxon>
        <taxon>Pseudomonadati</taxon>
        <taxon>Bacteroidota</taxon>
        <taxon>Flavobacteriia</taxon>
        <taxon>Flavobacteriales</taxon>
        <taxon>Flavobacteriaceae</taxon>
        <taxon>Flagellimonas</taxon>
    </lineage>
</organism>
<dbReference type="EMBL" id="JBHSCL010000015">
    <property type="protein sequence ID" value="MFC4222238.1"/>
    <property type="molecule type" value="Genomic_DNA"/>
</dbReference>
<reference evidence="3" key="1">
    <citation type="journal article" date="2019" name="Int. J. Syst. Evol. Microbiol.">
        <title>The Global Catalogue of Microorganisms (GCM) 10K type strain sequencing project: providing services to taxonomists for standard genome sequencing and annotation.</title>
        <authorList>
            <consortium name="The Broad Institute Genomics Platform"/>
            <consortium name="The Broad Institute Genome Sequencing Center for Infectious Disease"/>
            <person name="Wu L."/>
            <person name="Ma J."/>
        </authorList>
    </citation>
    <scope>NUCLEOTIDE SEQUENCE [LARGE SCALE GENOMIC DNA]</scope>
    <source>
        <strain evidence="3">CGMCC 1.15774</strain>
    </source>
</reference>
<keyword evidence="1" id="KW-0732">Signal</keyword>
<dbReference type="InterPro" id="IPR011050">
    <property type="entry name" value="Pectin_lyase_fold/virulence"/>
</dbReference>
<evidence type="ECO:0000256" key="1">
    <source>
        <dbReference type="SAM" id="SignalP"/>
    </source>
</evidence>
<dbReference type="InterPro" id="IPR012334">
    <property type="entry name" value="Pectin_lyas_fold"/>
</dbReference>
<dbReference type="Gene3D" id="2.160.20.10">
    <property type="entry name" value="Single-stranded right-handed beta-helix, Pectin lyase-like"/>
    <property type="match status" value="1"/>
</dbReference>
<evidence type="ECO:0008006" key="4">
    <source>
        <dbReference type="Google" id="ProtNLM"/>
    </source>
</evidence>